<dbReference type="PROSITE" id="PS50181">
    <property type="entry name" value="FBOX"/>
    <property type="match status" value="1"/>
</dbReference>
<dbReference type="InterPro" id="IPR032675">
    <property type="entry name" value="LRR_dom_sf"/>
</dbReference>
<evidence type="ECO:0000256" key="1">
    <source>
        <dbReference type="SAM" id="Coils"/>
    </source>
</evidence>
<dbReference type="OrthoDB" id="3046363at2759"/>
<dbReference type="Pfam" id="PF12937">
    <property type="entry name" value="F-box-like"/>
    <property type="match status" value="1"/>
</dbReference>
<dbReference type="EMBL" id="JAACJJ010000015">
    <property type="protein sequence ID" value="KAF5325339.1"/>
    <property type="molecule type" value="Genomic_DNA"/>
</dbReference>
<dbReference type="Gene3D" id="1.20.1280.50">
    <property type="match status" value="1"/>
</dbReference>
<gene>
    <name evidence="3" type="ORF">D9619_010087</name>
</gene>
<dbReference type="Gene3D" id="3.80.10.10">
    <property type="entry name" value="Ribonuclease Inhibitor"/>
    <property type="match status" value="1"/>
</dbReference>
<keyword evidence="1" id="KW-0175">Coiled coil</keyword>
<dbReference type="InterPro" id="IPR036047">
    <property type="entry name" value="F-box-like_dom_sf"/>
</dbReference>
<sequence>MAINTSRRALQREIDEEVSNYEQRIRELKTRRNAYADISTLPQELLVDIFLLVQVGSFLKDCHRITHVCRHWRHTAISTPILWTRPPPRHHDYTNLMLERSKPANLNIVLLFQVSAATLSSLSSHIGRIQALKIFYSTDRLTDVCNRLIASGNVFSRLESLDIGRPAQLRNTVDWTLPGAFIHRASSLRSLRLSRVAFDWQMLSPLNLVSLRLMHIRLIKKISIKTLLDTLRRMPRLQHLVFTLADLLPHDIPPNQASRIALPHLQSLNLTDCNSPHIPYLLSHLLLPRLNSLLIDVSRARDGEGYSSNYFTTITTTITTGAFQVSGKLMIQPGHIQCISGLNEVFVKIWLPRATNHDHDVRRTEQLLRPMASTFYGLVQVMLTMPLNSNELVQIFGKMQQLKVVTVCGYLSLIPALTGALAHHSGHDSPQGTCTFPSLDTIGCSSLYWDQIDHNVVADFCDALVQRRNHATACRKFDPGLMSQSAHESLQRPHDPSDEALGISRTEWSLVTAASKSSGPHSLMISWSHHDLSVCNHEPAAAIRI</sequence>
<dbReference type="InterPro" id="IPR001810">
    <property type="entry name" value="F-box_dom"/>
</dbReference>
<organism evidence="3 4">
    <name type="scientific">Psilocybe cf. subviscida</name>
    <dbReference type="NCBI Taxonomy" id="2480587"/>
    <lineage>
        <taxon>Eukaryota</taxon>
        <taxon>Fungi</taxon>
        <taxon>Dikarya</taxon>
        <taxon>Basidiomycota</taxon>
        <taxon>Agaricomycotina</taxon>
        <taxon>Agaricomycetes</taxon>
        <taxon>Agaricomycetidae</taxon>
        <taxon>Agaricales</taxon>
        <taxon>Agaricineae</taxon>
        <taxon>Strophariaceae</taxon>
        <taxon>Psilocybe</taxon>
    </lineage>
</organism>
<accession>A0A8H5BKZ6</accession>
<evidence type="ECO:0000259" key="2">
    <source>
        <dbReference type="PROSITE" id="PS50181"/>
    </source>
</evidence>
<dbReference type="SUPFAM" id="SSF81383">
    <property type="entry name" value="F-box domain"/>
    <property type="match status" value="1"/>
</dbReference>
<dbReference type="AlphaFoldDB" id="A0A8H5BKZ6"/>
<dbReference type="SUPFAM" id="SSF52047">
    <property type="entry name" value="RNI-like"/>
    <property type="match status" value="1"/>
</dbReference>
<name>A0A8H5BKZ6_9AGAR</name>
<keyword evidence="4" id="KW-1185">Reference proteome</keyword>
<comment type="caution">
    <text evidence="3">The sequence shown here is derived from an EMBL/GenBank/DDBJ whole genome shotgun (WGS) entry which is preliminary data.</text>
</comment>
<feature type="coiled-coil region" evidence="1">
    <location>
        <begin position="11"/>
        <end position="38"/>
    </location>
</feature>
<dbReference type="Proteomes" id="UP000567179">
    <property type="component" value="Unassembled WGS sequence"/>
</dbReference>
<proteinExistence type="predicted"/>
<feature type="domain" description="F-box" evidence="2">
    <location>
        <begin position="35"/>
        <end position="86"/>
    </location>
</feature>
<reference evidence="3 4" key="1">
    <citation type="journal article" date="2020" name="ISME J.">
        <title>Uncovering the hidden diversity of litter-decomposition mechanisms in mushroom-forming fungi.</title>
        <authorList>
            <person name="Floudas D."/>
            <person name="Bentzer J."/>
            <person name="Ahren D."/>
            <person name="Johansson T."/>
            <person name="Persson P."/>
            <person name="Tunlid A."/>
        </authorList>
    </citation>
    <scope>NUCLEOTIDE SEQUENCE [LARGE SCALE GENOMIC DNA]</scope>
    <source>
        <strain evidence="3 4">CBS 101986</strain>
    </source>
</reference>
<protein>
    <recommendedName>
        <fullName evidence="2">F-box domain-containing protein</fullName>
    </recommendedName>
</protein>
<evidence type="ECO:0000313" key="4">
    <source>
        <dbReference type="Proteomes" id="UP000567179"/>
    </source>
</evidence>
<evidence type="ECO:0000313" key="3">
    <source>
        <dbReference type="EMBL" id="KAF5325339.1"/>
    </source>
</evidence>